<accession>A0A1B6KNH8</accession>
<dbReference type="AlphaFoldDB" id="A0A1B6KNH8"/>
<dbReference type="Gene3D" id="3.15.10.50">
    <property type="match status" value="1"/>
</dbReference>
<evidence type="ECO:0000313" key="3">
    <source>
        <dbReference type="EMBL" id="JAT12995.1"/>
    </source>
</evidence>
<dbReference type="InterPro" id="IPR020234">
    <property type="entry name" value="Mite_allergen_group-7"/>
</dbReference>
<name>A0A1B6KNH8_9HEMI</name>
<evidence type="ECO:0000256" key="1">
    <source>
        <dbReference type="SAM" id="MobiDB-lite"/>
    </source>
</evidence>
<dbReference type="EMBL" id="GEBQ01026982">
    <property type="protein sequence ID" value="JAT12995.1"/>
    <property type="molecule type" value="Transcribed_RNA"/>
</dbReference>
<evidence type="ECO:0008006" key="4">
    <source>
        <dbReference type="Google" id="ProtNLM"/>
    </source>
</evidence>
<sequence>MSDITGTLWFLLLAAMGTVWADTHFFNDEMDGFLGQFREDIYRADNSEYPLPNVRAQYLKQVLFLKFQSDVNLTEGTFRDMTSIRRTGNTSIVTAKENFLFRTEFGFDELRIEYNYEAKLIGIPFYGIMDMKIDNSSIYLELLVNLTSNRCSGNVVTIRNMRITLLNGITFNVTGFSIINPWVSRWLTHTFTNVSVGVKASIEEALRNFFTANLKEFDICEFGVVPENLPFDDTDTSEGFTLQDDEGTNNTSNDIRMDPVLS</sequence>
<reference evidence="3" key="1">
    <citation type="submission" date="2015-11" db="EMBL/GenBank/DDBJ databases">
        <title>De novo transcriptome assembly of four potential Pierce s Disease insect vectors from Arizona vineyards.</title>
        <authorList>
            <person name="Tassone E.E."/>
        </authorList>
    </citation>
    <scope>NUCLEOTIDE SEQUENCE</scope>
</reference>
<organism evidence="3">
    <name type="scientific">Graphocephala atropunctata</name>
    <dbReference type="NCBI Taxonomy" id="36148"/>
    <lineage>
        <taxon>Eukaryota</taxon>
        <taxon>Metazoa</taxon>
        <taxon>Ecdysozoa</taxon>
        <taxon>Arthropoda</taxon>
        <taxon>Hexapoda</taxon>
        <taxon>Insecta</taxon>
        <taxon>Pterygota</taxon>
        <taxon>Neoptera</taxon>
        <taxon>Paraneoptera</taxon>
        <taxon>Hemiptera</taxon>
        <taxon>Auchenorrhyncha</taxon>
        <taxon>Membracoidea</taxon>
        <taxon>Cicadellidae</taxon>
        <taxon>Cicadellinae</taxon>
        <taxon>Cicadellini</taxon>
        <taxon>Graphocephala</taxon>
    </lineage>
</organism>
<feature type="signal peptide" evidence="2">
    <location>
        <begin position="1"/>
        <end position="21"/>
    </location>
</feature>
<protein>
    <recommendedName>
        <fullName evidence="4">Lipid-binding serum glycoprotein N-terminal domain-containing protein</fullName>
    </recommendedName>
</protein>
<dbReference type="InterPro" id="IPR038602">
    <property type="entry name" value="Mite_allergen_7_sf"/>
</dbReference>
<dbReference type="Pfam" id="PF16984">
    <property type="entry name" value="Grp7_allergen"/>
    <property type="match status" value="1"/>
</dbReference>
<feature type="region of interest" description="Disordered" evidence="1">
    <location>
        <begin position="235"/>
        <end position="262"/>
    </location>
</feature>
<keyword evidence="2" id="KW-0732">Signal</keyword>
<gene>
    <name evidence="3" type="ORF">g.14944</name>
</gene>
<evidence type="ECO:0000256" key="2">
    <source>
        <dbReference type="SAM" id="SignalP"/>
    </source>
</evidence>
<proteinExistence type="predicted"/>
<feature type="chain" id="PRO_5008586826" description="Lipid-binding serum glycoprotein N-terminal domain-containing protein" evidence="2">
    <location>
        <begin position="22"/>
        <end position="262"/>
    </location>
</feature>